<dbReference type="InterPro" id="IPR010930">
    <property type="entry name" value="Flg_bb/hook_C_dom"/>
</dbReference>
<evidence type="ECO:0000256" key="2">
    <source>
        <dbReference type="ARBA" id="ARBA00004613"/>
    </source>
</evidence>
<comment type="subcellular location">
    <subcellularLocation>
        <location evidence="1">Bacterial flagellum</location>
    </subcellularLocation>
    <subcellularLocation>
        <location evidence="2">Secreted</location>
    </subcellularLocation>
</comment>
<feature type="domain" description="Flagellar hook-associated protein FlgK helical" evidence="8">
    <location>
        <begin position="86"/>
        <end position="303"/>
    </location>
</feature>
<dbReference type="PANTHER" id="PTHR30033">
    <property type="entry name" value="FLAGELLAR HOOK-ASSOCIATED PROTEIN 1"/>
    <property type="match status" value="1"/>
</dbReference>
<dbReference type="EMBL" id="JACIEZ010000002">
    <property type="protein sequence ID" value="MBB4064139.1"/>
    <property type="molecule type" value="Genomic_DNA"/>
</dbReference>
<gene>
    <name evidence="9" type="ORF">GGR23_001316</name>
</gene>
<keyword evidence="9" id="KW-0969">Cilium</keyword>
<dbReference type="GO" id="GO:0044780">
    <property type="term" value="P:bacterial-type flagellum assembly"/>
    <property type="evidence" value="ECO:0007669"/>
    <property type="project" value="InterPro"/>
</dbReference>
<keyword evidence="5" id="KW-0964">Secreted</keyword>
<dbReference type="SUPFAM" id="SSF64518">
    <property type="entry name" value="Phase 1 flagellin"/>
    <property type="match status" value="1"/>
</dbReference>
<dbReference type="InterPro" id="IPR053927">
    <property type="entry name" value="FlgK_helical"/>
</dbReference>
<proteinExistence type="inferred from homology"/>
<keyword evidence="10" id="KW-1185">Reference proteome</keyword>
<evidence type="ECO:0000256" key="6">
    <source>
        <dbReference type="ARBA" id="ARBA00023143"/>
    </source>
</evidence>
<reference evidence="9 10" key="1">
    <citation type="submission" date="2020-08" db="EMBL/GenBank/DDBJ databases">
        <title>Genomic Encyclopedia of Type Strains, Phase IV (KMG-IV): sequencing the most valuable type-strain genomes for metagenomic binning, comparative biology and taxonomic classification.</title>
        <authorList>
            <person name="Goeker M."/>
        </authorList>
    </citation>
    <scope>NUCLEOTIDE SEQUENCE [LARGE SCALE GENOMIC DNA]</scope>
    <source>
        <strain evidence="9 10">DSM 29853</strain>
    </source>
</reference>
<evidence type="ECO:0000259" key="8">
    <source>
        <dbReference type="Pfam" id="PF22638"/>
    </source>
</evidence>
<dbReference type="Proteomes" id="UP000528286">
    <property type="component" value="Unassembled WGS sequence"/>
</dbReference>
<dbReference type="RefSeq" id="WP_183365377.1">
    <property type="nucleotide sequence ID" value="NZ_JACIEZ010000002.1"/>
</dbReference>
<sequence length="485" mass="50855">MTLSAAFNTVQTMFGNHGTQSDVITKNVANQQNTAYGRRTAVTTSTLYGGAFVTIQRAQDYALLRQSLTATSQDSAQKALATGLNRLSSIFGGNEQPFAPSTYLNNLYKSLSDYAAKPSDRTLGAAVVNNAQSLAGALNDASSAVQKVRADADREISLQVDKLNDLLRQFHEANDAVMSASAAGMDANDEMDVREGVLNKISEIVGVNVLRREPNDMVLYTSDGTTLFESSPRAVTFTPTMAYGATVAGNSIKIDGVPVTPGTGANTTGQGTLSALLQLRDEVAPVLQNQLDEMARGLVTAFAETDGGVPPTIMAGLFTYGTGAVPVAGTVVPDLASVIRVNPAVDPALGGDPSKLRDGSINGAAFNRNTGNNASFSAVLVGYGRALDTPMPFDPVAQLDSSASLMTYATKPIGWLEDIRQSATDSATKKSALKVHSAEAYSNATGVSLDEEMSLMLNLQQSYKATAQILSAIDEMIKSLLNAAG</sequence>
<comment type="caution">
    <text evidence="9">The sequence shown here is derived from an EMBL/GenBank/DDBJ whole genome shotgun (WGS) entry which is preliminary data.</text>
</comment>
<evidence type="ECO:0000256" key="1">
    <source>
        <dbReference type="ARBA" id="ARBA00004365"/>
    </source>
</evidence>
<keyword evidence="9" id="KW-0282">Flagellum</keyword>
<dbReference type="Pfam" id="PF22638">
    <property type="entry name" value="FlgK_D1"/>
    <property type="match status" value="1"/>
</dbReference>
<feature type="domain" description="Flagellar basal-body/hook protein C-terminal" evidence="7">
    <location>
        <begin position="441"/>
        <end position="482"/>
    </location>
</feature>
<dbReference type="AlphaFoldDB" id="A0A7W6J3J4"/>
<evidence type="ECO:0000256" key="5">
    <source>
        <dbReference type="ARBA" id="ARBA00022525"/>
    </source>
</evidence>
<evidence type="ECO:0000256" key="4">
    <source>
        <dbReference type="ARBA" id="ARBA00016244"/>
    </source>
</evidence>
<dbReference type="NCBIfam" id="TIGR02492">
    <property type="entry name" value="flgK_ends"/>
    <property type="match status" value="1"/>
</dbReference>
<evidence type="ECO:0000313" key="9">
    <source>
        <dbReference type="EMBL" id="MBB4064139.1"/>
    </source>
</evidence>
<accession>A0A7W6J3J4</accession>
<comment type="similarity">
    <text evidence="3">Belongs to the flagella basal body rod proteins family.</text>
</comment>
<dbReference type="Pfam" id="PF06429">
    <property type="entry name" value="Flg_bbr_C"/>
    <property type="match status" value="1"/>
</dbReference>
<dbReference type="GO" id="GO:0005576">
    <property type="term" value="C:extracellular region"/>
    <property type="evidence" value="ECO:0007669"/>
    <property type="project" value="UniProtKB-SubCell"/>
</dbReference>
<dbReference type="InterPro" id="IPR002371">
    <property type="entry name" value="FlgK"/>
</dbReference>
<dbReference type="GO" id="GO:0009424">
    <property type="term" value="C:bacterial-type flagellum hook"/>
    <property type="evidence" value="ECO:0007669"/>
    <property type="project" value="InterPro"/>
</dbReference>
<dbReference type="PANTHER" id="PTHR30033:SF1">
    <property type="entry name" value="FLAGELLAR HOOK-ASSOCIATED PROTEIN 1"/>
    <property type="match status" value="1"/>
</dbReference>
<name>A0A7W6J3J4_9HYPH</name>
<evidence type="ECO:0000256" key="3">
    <source>
        <dbReference type="ARBA" id="ARBA00009677"/>
    </source>
</evidence>
<keyword evidence="6" id="KW-0975">Bacterial flagellum</keyword>
<protein>
    <recommendedName>
        <fullName evidence="4">Flagellar hook-associated protein 1</fullName>
    </recommendedName>
</protein>
<evidence type="ECO:0000259" key="7">
    <source>
        <dbReference type="Pfam" id="PF06429"/>
    </source>
</evidence>
<dbReference type="GO" id="GO:0005198">
    <property type="term" value="F:structural molecule activity"/>
    <property type="evidence" value="ECO:0007669"/>
    <property type="project" value="InterPro"/>
</dbReference>
<keyword evidence="9" id="KW-0966">Cell projection</keyword>
<evidence type="ECO:0000313" key="10">
    <source>
        <dbReference type="Proteomes" id="UP000528286"/>
    </source>
</evidence>
<organism evidence="9 10">
    <name type="scientific">Gellertiella hungarica</name>
    <dbReference type="NCBI Taxonomy" id="1572859"/>
    <lineage>
        <taxon>Bacteria</taxon>
        <taxon>Pseudomonadati</taxon>
        <taxon>Pseudomonadota</taxon>
        <taxon>Alphaproteobacteria</taxon>
        <taxon>Hyphomicrobiales</taxon>
        <taxon>Rhizobiaceae</taxon>
        <taxon>Gellertiella</taxon>
    </lineage>
</organism>